<evidence type="ECO:0000259" key="1">
    <source>
        <dbReference type="PROSITE" id="PS50943"/>
    </source>
</evidence>
<dbReference type="EMBL" id="LAZR01007454">
    <property type="protein sequence ID" value="KKM85158.1"/>
    <property type="molecule type" value="Genomic_DNA"/>
</dbReference>
<dbReference type="SUPFAM" id="SSF47413">
    <property type="entry name" value="lambda repressor-like DNA-binding domains"/>
    <property type="match status" value="1"/>
</dbReference>
<dbReference type="InterPro" id="IPR001387">
    <property type="entry name" value="Cro/C1-type_HTH"/>
</dbReference>
<dbReference type="CDD" id="cd00093">
    <property type="entry name" value="HTH_XRE"/>
    <property type="match status" value="1"/>
</dbReference>
<protein>
    <recommendedName>
        <fullName evidence="1">HTH cro/C1-type domain-containing protein</fullName>
    </recommendedName>
</protein>
<dbReference type="PROSITE" id="PS50943">
    <property type="entry name" value="HTH_CROC1"/>
    <property type="match status" value="1"/>
</dbReference>
<dbReference type="AlphaFoldDB" id="A0A0F9KTV1"/>
<proteinExistence type="predicted"/>
<name>A0A0F9KTV1_9ZZZZ</name>
<dbReference type="SMART" id="SM00530">
    <property type="entry name" value="HTH_XRE"/>
    <property type="match status" value="1"/>
</dbReference>
<dbReference type="Pfam" id="PF01381">
    <property type="entry name" value="HTH_3"/>
    <property type="match status" value="1"/>
</dbReference>
<accession>A0A0F9KTV1</accession>
<dbReference type="Gene3D" id="1.10.260.40">
    <property type="entry name" value="lambda repressor-like DNA-binding domains"/>
    <property type="match status" value="1"/>
</dbReference>
<reference evidence="2" key="1">
    <citation type="journal article" date="2015" name="Nature">
        <title>Complex archaea that bridge the gap between prokaryotes and eukaryotes.</title>
        <authorList>
            <person name="Spang A."/>
            <person name="Saw J.H."/>
            <person name="Jorgensen S.L."/>
            <person name="Zaremba-Niedzwiedzka K."/>
            <person name="Martijn J."/>
            <person name="Lind A.E."/>
            <person name="van Eijk R."/>
            <person name="Schleper C."/>
            <person name="Guy L."/>
            <person name="Ettema T.J."/>
        </authorList>
    </citation>
    <scope>NUCLEOTIDE SEQUENCE</scope>
</reference>
<dbReference type="GO" id="GO:0003677">
    <property type="term" value="F:DNA binding"/>
    <property type="evidence" value="ECO:0007669"/>
    <property type="project" value="InterPro"/>
</dbReference>
<dbReference type="InterPro" id="IPR010982">
    <property type="entry name" value="Lambda_DNA-bd_dom_sf"/>
</dbReference>
<comment type="caution">
    <text evidence="2">The sequence shown here is derived from an EMBL/GenBank/DDBJ whole genome shotgun (WGS) entry which is preliminary data.</text>
</comment>
<gene>
    <name evidence="2" type="ORF">LCGC14_1291800</name>
</gene>
<sequence>MTLRKKLDAFMKAISPDDYHALVDDLYDIVCDGVNGESHHFSEAEMRAFEDKDYRHAYFDEFLNSAIATQIKVLREQRDWTQEDLAERVNVKQETISRLEDVDYSAWTFGILRSLAGAFDLTLCVSFESFGKRLDDFGKFSRENLEKDSSKDDL</sequence>
<organism evidence="2">
    <name type="scientific">marine sediment metagenome</name>
    <dbReference type="NCBI Taxonomy" id="412755"/>
    <lineage>
        <taxon>unclassified sequences</taxon>
        <taxon>metagenomes</taxon>
        <taxon>ecological metagenomes</taxon>
    </lineage>
</organism>
<feature type="domain" description="HTH cro/C1-type" evidence="1">
    <location>
        <begin position="71"/>
        <end position="130"/>
    </location>
</feature>
<evidence type="ECO:0000313" key="2">
    <source>
        <dbReference type="EMBL" id="KKM85158.1"/>
    </source>
</evidence>